<evidence type="ECO:0000313" key="7">
    <source>
        <dbReference type="EMBL" id="TXS96056.1"/>
    </source>
</evidence>
<accession>A0A5C9A5T7</accession>
<evidence type="ECO:0000256" key="1">
    <source>
        <dbReference type="ARBA" id="ARBA00009477"/>
    </source>
</evidence>
<feature type="coiled-coil region" evidence="2">
    <location>
        <begin position="98"/>
        <end position="156"/>
    </location>
</feature>
<dbReference type="InterPro" id="IPR006143">
    <property type="entry name" value="RND_pump_MFP"/>
</dbReference>
<dbReference type="PANTHER" id="PTHR30469">
    <property type="entry name" value="MULTIDRUG RESISTANCE PROTEIN MDTA"/>
    <property type="match status" value="1"/>
</dbReference>
<feature type="chain" id="PRO_5023102309" evidence="3">
    <location>
        <begin position="28"/>
        <end position="367"/>
    </location>
</feature>
<feature type="signal peptide" evidence="3">
    <location>
        <begin position="1"/>
        <end position="27"/>
    </location>
</feature>
<dbReference type="AlphaFoldDB" id="A0A5C9A5T7"/>
<evidence type="ECO:0000259" key="6">
    <source>
        <dbReference type="Pfam" id="PF25973"/>
    </source>
</evidence>
<comment type="caution">
    <text evidence="7">The sequence shown here is derived from an EMBL/GenBank/DDBJ whole genome shotgun (WGS) entry which is preliminary data.</text>
</comment>
<keyword evidence="3" id="KW-0732">Signal</keyword>
<dbReference type="GO" id="GO:0015562">
    <property type="term" value="F:efflux transmembrane transporter activity"/>
    <property type="evidence" value="ECO:0007669"/>
    <property type="project" value="TreeGrafter"/>
</dbReference>
<dbReference type="Pfam" id="PF25973">
    <property type="entry name" value="BSH_CzcB"/>
    <property type="match status" value="1"/>
</dbReference>
<evidence type="ECO:0000256" key="3">
    <source>
        <dbReference type="SAM" id="SignalP"/>
    </source>
</evidence>
<sequence>MRRLFCIQSFCLSMIVIPALFAAGARAQSGVPVTVTAVREMPILQQVPLTGTVMAQRSARLSTATSGLVKALQVDAGVQVEAGDVLLELDPELARLQLDSAEARARQADNALADARRRLKEAQELIPQRSIAETVVRDLESEVQQDLAAREQALADAAYQRAVLARHTLKAPFAGVVSAKLTELGEWVTPGQAVFDLVATDSIRMDFPVAEDYLAAIRDGGKVYYSPTASPGQRFIGEVENVVPVTDPGARTFLLRVLPVERNPLLLPGMSVSAVLQLPTGREGLVVPRDATLRYPDGRTVVWTVTRGGDGAIARENLVQTGLQFDGMVEIRSGLSGGEQVVTQGNEALQMGQSVVVRQGSTSPGGR</sequence>
<dbReference type="Proteomes" id="UP000321039">
    <property type="component" value="Unassembled WGS sequence"/>
</dbReference>
<comment type="similarity">
    <text evidence="1">Belongs to the membrane fusion protein (MFP) (TC 8.A.1) family.</text>
</comment>
<feature type="domain" description="CusB-like beta-barrel" evidence="4">
    <location>
        <begin position="208"/>
        <end position="277"/>
    </location>
</feature>
<proteinExistence type="inferred from homology"/>
<dbReference type="InterPro" id="IPR058627">
    <property type="entry name" value="MdtA-like_C"/>
</dbReference>
<reference evidence="7 8" key="1">
    <citation type="submission" date="2019-08" db="EMBL/GenBank/DDBJ databases">
        <title>Parahaliea maris sp. nov., isolated from the surface seawater.</title>
        <authorList>
            <person name="Liu Y."/>
        </authorList>
    </citation>
    <scope>NUCLEOTIDE SEQUENCE [LARGE SCALE GENOMIC DNA]</scope>
    <source>
        <strain evidence="7 8">HSLHS9</strain>
    </source>
</reference>
<dbReference type="Pfam" id="PF25967">
    <property type="entry name" value="RND-MFP_C"/>
    <property type="match status" value="1"/>
</dbReference>
<dbReference type="RefSeq" id="WP_148066326.1">
    <property type="nucleotide sequence ID" value="NZ_VRZA01000001.1"/>
</dbReference>
<dbReference type="InterPro" id="IPR058647">
    <property type="entry name" value="BSH_CzcB-like"/>
</dbReference>
<dbReference type="Gene3D" id="2.40.420.20">
    <property type="match status" value="1"/>
</dbReference>
<evidence type="ECO:0000256" key="2">
    <source>
        <dbReference type="SAM" id="Coils"/>
    </source>
</evidence>
<evidence type="ECO:0000259" key="5">
    <source>
        <dbReference type="Pfam" id="PF25967"/>
    </source>
</evidence>
<dbReference type="SUPFAM" id="SSF111369">
    <property type="entry name" value="HlyD-like secretion proteins"/>
    <property type="match status" value="1"/>
</dbReference>
<dbReference type="Pfam" id="PF25954">
    <property type="entry name" value="Beta-barrel_RND_2"/>
    <property type="match status" value="1"/>
</dbReference>
<dbReference type="EMBL" id="VRZA01000001">
    <property type="protein sequence ID" value="TXS96056.1"/>
    <property type="molecule type" value="Genomic_DNA"/>
</dbReference>
<organism evidence="7 8">
    <name type="scientific">Parahaliea maris</name>
    <dbReference type="NCBI Taxonomy" id="2716870"/>
    <lineage>
        <taxon>Bacteria</taxon>
        <taxon>Pseudomonadati</taxon>
        <taxon>Pseudomonadota</taxon>
        <taxon>Gammaproteobacteria</taxon>
        <taxon>Cellvibrionales</taxon>
        <taxon>Halieaceae</taxon>
        <taxon>Parahaliea</taxon>
    </lineage>
</organism>
<protein>
    <submittedName>
        <fullName evidence="7">Efflux RND transporter periplasmic adaptor subunit</fullName>
    </submittedName>
</protein>
<dbReference type="Gene3D" id="1.10.287.470">
    <property type="entry name" value="Helix hairpin bin"/>
    <property type="match status" value="1"/>
</dbReference>
<dbReference type="Gene3D" id="2.40.30.170">
    <property type="match status" value="1"/>
</dbReference>
<feature type="domain" description="CzcB-like barrel-sandwich hybrid" evidence="6">
    <location>
        <begin position="59"/>
        <end position="197"/>
    </location>
</feature>
<keyword evidence="8" id="KW-1185">Reference proteome</keyword>
<evidence type="ECO:0000313" key="8">
    <source>
        <dbReference type="Proteomes" id="UP000321039"/>
    </source>
</evidence>
<keyword evidence="2" id="KW-0175">Coiled coil</keyword>
<feature type="domain" description="Multidrug resistance protein MdtA-like C-terminal permuted SH3" evidence="5">
    <location>
        <begin position="285"/>
        <end position="345"/>
    </location>
</feature>
<dbReference type="NCBIfam" id="TIGR01730">
    <property type="entry name" value="RND_mfp"/>
    <property type="match status" value="1"/>
</dbReference>
<dbReference type="InterPro" id="IPR058792">
    <property type="entry name" value="Beta-barrel_RND_2"/>
</dbReference>
<dbReference type="Gene3D" id="2.40.50.100">
    <property type="match status" value="1"/>
</dbReference>
<name>A0A5C9A5T7_9GAMM</name>
<evidence type="ECO:0000259" key="4">
    <source>
        <dbReference type="Pfam" id="PF25954"/>
    </source>
</evidence>
<dbReference type="GO" id="GO:1990281">
    <property type="term" value="C:efflux pump complex"/>
    <property type="evidence" value="ECO:0007669"/>
    <property type="project" value="TreeGrafter"/>
</dbReference>
<gene>
    <name evidence="7" type="ORF">FV139_00700</name>
</gene>
<dbReference type="PANTHER" id="PTHR30469:SF15">
    <property type="entry name" value="HLYD FAMILY OF SECRETION PROTEINS"/>
    <property type="match status" value="1"/>
</dbReference>